<dbReference type="EMBL" id="HBIX01026680">
    <property type="protein sequence ID" value="CAE0725406.1"/>
    <property type="molecule type" value="Transcribed_RNA"/>
</dbReference>
<dbReference type="AlphaFoldDB" id="A0A7S4ASC7"/>
<name>A0A7S4ASC7_9STRA</name>
<evidence type="ECO:0000313" key="3">
    <source>
        <dbReference type="EMBL" id="CAE0725406.1"/>
    </source>
</evidence>
<feature type="transmembrane region" description="Helical" evidence="1">
    <location>
        <begin position="172"/>
        <end position="196"/>
    </location>
</feature>
<feature type="transmembrane region" description="Helical" evidence="1">
    <location>
        <begin position="321"/>
        <end position="342"/>
    </location>
</feature>
<feature type="signal peptide" evidence="2">
    <location>
        <begin position="1"/>
        <end position="23"/>
    </location>
</feature>
<sequence length="378" mass="40249">MIYANTIFAFLFSALFFLQGTDGFSTLQQPLSLGRSNRRVGSISSFQRELSTITTTAGTVFHRHNANQKCDISKLRVKEEGEESEAAGAAEAMAKKVVGRKKRLTMGYQLASVTYAAAALISLISWGGVTSSSLYYVLGGGPVTAAVILYILKGAAIHDRLGSDTYKRLNLAVIAFALVQLAIPTDTLGLSLGLALKVPGFLSLVNGIKGYGYGCLGWDKSKEMTAVLVDFKEGVQSTLKGMTVIKAKSVGYIIGALIMGSMSLIKSKELATLLFFPSETDKPATALMIFTKLSKMARLGVVATIMYTLKDASDRDRLSGTTFVQLNFLAAAAFSSIAFYLLPTWGTGASSIGQVVLVSGIAVMSFLKGMANSVAKKE</sequence>
<gene>
    <name evidence="3" type="ORF">PAUS00366_LOCUS18163</name>
</gene>
<reference evidence="3" key="1">
    <citation type="submission" date="2021-01" db="EMBL/GenBank/DDBJ databases">
        <authorList>
            <person name="Corre E."/>
            <person name="Pelletier E."/>
            <person name="Niang G."/>
            <person name="Scheremetjew M."/>
            <person name="Finn R."/>
            <person name="Kale V."/>
            <person name="Holt S."/>
            <person name="Cochrane G."/>
            <person name="Meng A."/>
            <person name="Brown T."/>
            <person name="Cohen L."/>
        </authorList>
    </citation>
    <scope>NUCLEOTIDE SEQUENCE</scope>
    <source>
        <strain evidence="3">10249 10 AB</strain>
    </source>
</reference>
<evidence type="ECO:0008006" key="4">
    <source>
        <dbReference type="Google" id="ProtNLM"/>
    </source>
</evidence>
<keyword evidence="1" id="KW-0472">Membrane</keyword>
<organism evidence="3">
    <name type="scientific">Pseudo-nitzschia australis</name>
    <dbReference type="NCBI Taxonomy" id="44445"/>
    <lineage>
        <taxon>Eukaryota</taxon>
        <taxon>Sar</taxon>
        <taxon>Stramenopiles</taxon>
        <taxon>Ochrophyta</taxon>
        <taxon>Bacillariophyta</taxon>
        <taxon>Bacillariophyceae</taxon>
        <taxon>Bacillariophycidae</taxon>
        <taxon>Bacillariales</taxon>
        <taxon>Bacillariaceae</taxon>
        <taxon>Pseudo-nitzschia</taxon>
    </lineage>
</organism>
<keyword evidence="1" id="KW-0812">Transmembrane</keyword>
<accession>A0A7S4ASC7</accession>
<feature type="transmembrane region" description="Helical" evidence="1">
    <location>
        <begin position="249"/>
        <end position="265"/>
    </location>
</feature>
<evidence type="ECO:0000256" key="1">
    <source>
        <dbReference type="SAM" id="Phobius"/>
    </source>
</evidence>
<feature type="transmembrane region" description="Helical" evidence="1">
    <location>
        <begin position="348"/>
        <end position="367"/>
    </location>
</feature>
<protein>
    <recommendedName>
        <fullName evidence="4">ADP,ATP carrier protein</fullName>
    </recommendedName>
</protein>
<feature type="transmembrane region" description="Helical" evidence="1">
    <location>
        <begin position="106"/>
        <end position="126"/>
    </location>
</feature>
<feature type="transmembrane region" description="Helical" evidence="1">
    <location>
        <begin position="133"/>
        <end position="152"/>
    </location>
</feature>
<feature type="chain" id="PRO_5031404770" description="ADP,ATP carrier protein" evidence="2">
    <location>
        <begin position="24"/>
        <end position="378"/>
    </location>
</feature>
<keyword evidence="2" id="KW-0732">Signal</keyword>
<keyword evidence="1" id="KW-1133">Transmembrane helix</keyword>
<proteinExistence type="predicted"/>
<evidence type="ECO:0000256" key="2">
    <source>
        <dbReference type="SAM" id="SignalP"/>
    </source>
</evidence>